<evidence type="ECO:0000256" key="3">
    <source>
        <dbReference type="ARBA" id="ARBA00022840"/>
    </source>
</evidence>
<evidence type="ECO:0000256" key="1">
    <source>
        <dbReference type="ARBA" id="ARBA00022741"/>
    </source>
</evidence>
<sequence length="1127" mass="127578">MLLPAGTITISGRFILEDIRPQFRTNDGWYQLPNPQVLQGCVNDTPTATVLQNLQFLVTNSFLSLTCRISDDLDQLIVRVYLIPFDLPGMRGRLRNRDEATILIPARRILKFLLRRVNCDVESWMGTNSKGPDITCTSSVPYPFLSPKCDQRTLAEIYSELPSPVLPPTSKLDVHAAEVIQSETIPGMRSHLYPYQRESVATMLEKEGRALVIPDPLYTPIKGIDGRDFYYQPATMEILREQPMSSQSRGGILCEELGTGKTVMMLAVILATIDVLPCPEECLDDDRPILTPLAFQHFPHAKYKFIRQRTSTYNDIRQQSEIRIPSLVDTVIDYIRTTPPRVGLHQYKDNLEEIGLWDDILANQPFYLQFPSEAFRRDASRKKSQSPPPAVIFLSAATLIVVPQNLLGQWDSEIMKHCEMSLRILVVKSDVKLPPPKELASKYDIILMTTTRFTLEAPANDTSKLHTGYTCMCPLSDRTHVPKCKCTGVTDVSSLLQVRWKRLVVDEGHNAGTSSSVLTAFAKQLSVERRWIVTGTPTTNLRGLGFGQNSEALPDEQEDVLPEPDVGTPIPHPKRSTDDLAVRVWTSEDGRDLRKFANMMINFLGVPRFAVEPKTFSCLVRTPLFDPDGPQSGAVDVLTQVMSSVMVRHRIEDVEKHIMLPPINQEVVLLDLDPYALKTYNVLLAGIAINAIDSERRDIDYLFHPRNVKRVSETMDNITQALFWHVDPNTFDKELQQTVGRAEKAQQNASERNQPVRDIIMIAKARYHLTLAASDDIWRSFQSGLEVPYRVHGMPLRLRHPWGIVPGQPDDMPLFLYPLRAMRLRDAVVTKPLSTEERLVEYADFVRAAEEAVIAREKSKLRKKSSRSHHAEEDSAKLMSRGVMSAMESKKKAEEFQNEVKLAHERLKAFFQDDDHEGQHSTHRVSVPGSAIDNDRGDRSHLYATSPLAAVQIRNSTSTKLNYILNEVLQHAPEEKILIFSKMPFTLSHIAEGLELIGVKSLLFTAEQLPKARQQLVMTFETSDKYRVFLMELRHGARGLNLVSASRVIFCEPVWHGDVESQAIKRVHRIGQTRPINVKILAVRSTFEEEIARRRETLKMSAAEKRPEMASDTGIRKFIEVGSHCKT</sequence>
<feature type="domain" description="Helicase C-terminal" evidence="6">
    <location>
        <begin position="960"/>
        <end position="1119"/>
    </location>
</feature>
<dbReference type="GO" id="GO:0006281">
    <property type="term" value="P:DNA repair"/>
    <property type="evidence" value="ECO:0007669"/>
    <property type="project" value="TreeGrafter"/>
</dbReference>
<dbReference type="PROSITE" id="PS51192">
    <property type="entry name" value="HELICASE_ATP_BIND_1"/>
    <property type="match status" value="1"/>
</dbReference>
<evidence type="ECO:0000259" key="6">
    <source>
        <dbReference type="PROSITE" id="PS51194"/>
    </source>
</evidence>
<dbReference type="InterPro" id="IPR038718">
    <property type="entry name" value="SNF2-like_sf"/>
</dbReference>
<keyword evidence="2" id="KW-0378">Hydrolase</keyword>
<proteinExistence type="predicted"/>
<feature type="domain" description="Helicase ATP-binding" evidence="5">
    <location>
        <begin position="398"/>
        <end position="555"/>
    </location>
</feature>
<dbReference type="GO" id="GO:0008094">
    <property type="term" value="F:ATP-dependent activity, acting on DNA"/>
    <property type="evidence" value="ECO:0007669"/>
    <property type="project" value="TreeGrafter"/>
</dbReference>
<organism evidence="7 8">
    <name type="scientific">Rickenella mellea</name>
    <dbReference type="NCBI Taxonomy" id="50990"/>
    <lineage>
        <taxon>Eukaryota</taxon>
        <taxon>Fungi</taxon>
        <taxon>Dikarya</taxon>
        <taxon>Basidiomycota</taxon>
        <taxon>Agaricomycotina</taxon>
        <taxon>Agaricomycetes</taxon>
        <taxon>Hymenochaetales</taxon>
        <taxon>Rickenellaceae</taxon>
        <taxon>Rickenella</taxon>
    </lineage>
</organism>
<dbReference type="Proteomes" id="UP000294933">
    <property type="component" value="Unassembled WGS sequence"/>
</dbReference>
<protein>
    <recommendedName>
        <fullName evidence="9">P-loop containing nucleoside triphosphate hydrolase protein</fullName>
    </recommendedName>
</protein>
<dbReference type="GO" id="GO:0005524">
    <property type="term" value="F:ATP binding"/>
    <property type="evidence" value="ECO:0007669"/>
    <property type="project" value="UniProtKB-KW"/>
</dbReference>
<dbReference type="Pfam" id="PF00271">
    <property type="entry name" value="Helicase_C"/>
    <property type="match status" value="1"/>
</dbReference>
<evidence type="ECO:0000256" key="2">
    <source>
        <dbReference type="ARBA" id="ARBA00022801"/>
    </source>
</evidence>
<dbReference type="InterPro" id="IPR014001">
    <property type="entry name" value="Helicase_ATP-bd"/>
</dbReference>
<evidence type="ECO:0000313" key="7">
    <source>
        <dbReference type="EMBL" id="TDL24898.1"/>
    </source>
</evidence>
<dbReference type="InterPro" id="IPR049730">
    <property type="entry name" value="SNF2/RAD54-like_C"/>
</dbReference>
<keyword evidence="3" id="KW-0067">ATP-binding</keyword>
<dbReference type="Gene3D" id="3.40.50.300">
    <property type="entry name" value="P-loop containing nucleotide triphosphate hydrolases"/>
    <property type="match status" value="1"/>
</dbReference>
<dbReference type="InterPro" id="IPR001650">
    <property type="entry name" value="Helicase_C-like"/>
</dbReference>
<dbReference type="SUPFAM" id="SSF52540">
    <property type="entry name" value="P-loop containing nucleoside triphosphate hydrolases"/>
    <property type="match status" value="2"/>
</dbReference>
<dbReference type="PANTHER" id="PTHR45626">
    <property type="entry name" value="TRANSCRIPTION TERMINATION FACTOR 2-RELATED"/>
    <property type="match status" value="1"/>
</dbReference>
<dbReference type="STRING" id="50990.A0A4Y7QCE8"/>
<keyword evidence="1" id="KW-0547">Nucleotide-binding</keyword>
<feature type="compositionally biased region" description="Basic residues" evidence="4">
    <location>
        <begin position="859"/>
        <end position="868"/>
    </location>
</feature>
<dbReference type="SMART" id="SM00490">
    <property type="entry name" value="HELICc"/>
    <property type="match status" value="1"/>
</dbReference>
<evidence type="ECO:0000259" key="5">
    <source>
        <dbReference type="PROSITE" id="PS51192"/>
    </source>
</evidence>
<reference evidence="7 8" key="1">
    <citation type="submission" date="2018-06" db="EMBL/GenBank/DDBJ databases">
        <title>A transcriptomic atlas of mushroom development highlights an independent origin of complex multicellularity.</title>
        <authorList>
            <consortium name="DOE Joint Genome Institute"/>
            <person name="Krizsan K."/>
            <person name="Almasi E."/>
            <person name="Merenyi Z."/>
            <person name="Sahu N."/>
            <person name="Viragh M."/>
            <person name="Koszo T."/>
            <person name="Mondo S."/>
            <person name="Kiss B."/>
            <person name="Balint B."/>
            <person name="Kues U."/>
            <person name="Barry K."/>
            <person name="Hegedus J.C."/>
            <person name="Henrissat B."/>
            <person name="Johnson J."/>
            <person name="Lipzen A."/>
            <person name="Ohm R."/>
            <person name="Nagy I."/>
            <person name="Pangilinan J."/>
            <person name="Yan J."/>
            <person name="Xiong Y."/>
            <person name="Grigoriev I.V."/>
            <person name="Hibbett D.S."/>
            <person name="Nagy L.G."/>
        </authorList>
    </citation>
    <scope>NUCLEOTIDE SEQUENCE [LARGE SCALE GENOMIC DNA]</scope>
    <source>
        <strain evidence="7 8">SZMC22713</strain>
    </source>
</reference>
<dbReference type="InterPro" id="IPR027417">
    <property type="entry name" value="P-loop_NTPase"/>
</dbReference>
<dbReference type="VEuPathDB" id="FungiDB:BD410DRAFT_851421"/>
<dbReference type="GO" id="GO:0005634">
    <property type="term" value="C:nucleus"/>
    <property type="evidence" value="ECO:0007669"/>
    <property type="project" value="TreeGrafter"/>
</dbReference>
<dbReference type="CDD" id="cd18793">
    <property type="entry name" value="SF2_C_SNF"/>
    <property type="match status" value="1"/>
</dbReference>
<dbReference type="EMBL" id="ML170165">
    <property type="protein sequence ID" value="TDL24898.1"/>
    <property type="molecule type" value="Genomic_DNA"/>
</dbReference>
<evidence type="ECO:0000256" key="4">
    <source>
        <dbReference type="SAM" id="MobiDB-lite"/>
    </source>
</evidence>
<dbReference type="OrthoDB" id="2801544at2759"/>
<dbReference type="SMART" id="SM00487">
    <property type="entry name" value="DEXDc"/>
    <property type="match status" value="1"/>
</dbReference>
<dbReference type="InterPro" id="IPR000330">
    <property type="entry name" value="SNF2_N"/>
</dbReference>
<dbReference type="Gene3D" id="3.40.50.10810">
    <property type="entry name" value="Tandem AAA-ATPase domain"/>
    <property type="match status" value="1"/>
</dbReference>
<keyword evidence="8" id="KW-1185">Reference proteome</keyword>
<name>A0A4Y7QCE8_9AGAM</name>
<evidence type="ECO:0008006" key="9">
    <source>
        <dbReference type="Google" id="ProtNLM"/>
    </source>
</evidence>
<dbReference type="PROSITE" id="PS51194">
    <property type="entry name" value="HELICASE_CTER"/>
    <property type="match status" value="1"/>
</dbReference>
<feature type="region of interest" description="Disordered" evidence="4">
    <location>
        <begin position="914"/>
        <end position="938"/>
    </location>
</feature>
<accession>A0A4Y7QCE8</accession>
<dbReference type="PANTHER" id="PTHR45626:SF51">
    <property type="entry name" value="SNF2-RELATED DOMAIN-CONTAINING PROTEIN"/>
    <property type="match status" value="1"/>
</dbReference>
<dbReference type="AlphaFoldDB" id="A0A4Y7QCE8"/>
<dbReference type="Pfam" id="PF00176">
    <property type="entry name" value="SNF2-rel_dom"/>
    <property type="match status" value="1"/>
</dbReference>
<dbReference type="InterPro" id="IPR050628">
    <property type="entry name" value="SNF2_RAD54_helicase_TF"/>
</dbReference>
<evidence type="ECO:0000313" key="8">
    <source>
        <dbReference type="Proteomes" id="UP000294933"/>
    </source>
</evidence>
<feature type="region of interest" description="Disordered" evidence="4">
    <location>
        <begin position="857"/>
        <end position="877"/>
    </location>
</feature>
<gene>
    <name evidence="7" type="ORF">BD410DRAFT_851421</name>
</gene>
<dbReference type="GO" id="GO:0016787">
    <property type="term" value="F:hydrolase activity"/>
    <property type="evidence" value="ECO:0007669"/>
    <property type="project" value="UniProtKB-KW"/>
</dbReference>